<feature type="domain" description="T6SS Transcription factor RovC-like DNA binding" evidence="2">
    <location>
        <begin position="92"/>
        <end position="191"/>
    </location>
</feature>
<name>A0A2N0H5R1_9SPHN</name>
<dbReference type="Pfam" id="PF10074">
    <property type="entry name" value="RovC_DNA-bd"/>
    <property type="match status" value="1"/>
</dbReference>
<gene>
    <name evidence="3" type="ORF">B0I00_2905</name>
</gene>
<evidence type="ECO:0000259" key="2">
    <source>
        <dbReference type="Pfam" id="PF10074"/>
    </source>
</evidence>
<evidence type="ECO:0000313" key="3">
    <source>
        <dbReference type="EMBL" id="PKB14273.1"/>
    </source>
</evidence>
<organism evidence="3 4">
    <name type="scientific">Novosphingobium kunmingense</name>
    <dbReference type="NCBI Taxonomy" id="1211806"/>
    <lineage>
        <taxon>Bacteria</taxon>
        <taxon>Pseudomonadati</taxon>
        <taxon>Pseudomonadota</taxon>
        <taxon>Alphaproteobacteria</taxon>
        <taxon>Sphingomonadales</taxon>
        <taxon>Sphingomonadaceae</taxon>
        <taxon>Novosphingobium</taxon>
    </lineage>
</organism>
<evidence type="ECO:0000256" key="1">
    <source>
        <dbReference type="SAM" id="MobiDB-lite"/>
    </source>
</evidence>
<dbReference type="InterPro" id="IPR018754">
    <property type="entry name" value="RovC-like_DNA-bd"/>
</dbReference>
<protein>
    <submittedName>
        <fullName evidence="3">Uncharacterized protein DUF2285</fullName>
    </submittedName>
</protein>
<feature type="compositionally biased region" description="Basic and acidic residues" evidence="1">
    <location>
        <begin position="203"/>
        <end position="215"/>
    </location>
</feature>
<feature type="region of interest" description="Disordered" evidence="1">
    <location>
        <begin position="194"/>
        <end position="215"/>
    </location>
</feature>
<dbReference type="EMBL" id="PHUF01000005">
    <property type="protein sequence ID" value="PKB14273.1"/>
    <property type="molecule type" value="Genomic_DNA"/>
</dbReference>
<comment type="caution">
    <text evidence="3">The sequence shown here is derived from an EMBL/GenBank/DDBJ whole genome shotgun (WGS) entry which is preliminary data.</text>
</comment>
<keyword evidence="4" id="KW-1185">Reference proteome</keyword>
<dbReference type="AlphaFoldDB" id="A0A2N0H5R1"/>
<reference evidence="3 4" key="1">
    <citation type="submission" date="2017-11" db="EMBL/GenBank/DDBJ databases">
        <title>Genomic Encyclopedia of Type Strains, Phase III (KMG-III): the genomes of soil and plant-associated and newly described type strains.</title>
        <authorList>
            <person name="Whitman W."/>
        </authorList>
    </citation>
    <scope>NUCLEOTIDE SEQUENCE [LARGE SCALE GENOMIC DNA]</scope>
    <source>
        <strain evidence="3 4">CGMCC 1.12274</strain>
    </source>
</reference>
<dbReference type="Proteomes" id="UP000232587">
    <property type="component" value="Unassembled WGS sequence"/>
</dbReference>
<sequence length="215" mass="24134">MCPNLAAEANPAIWQSDIAPAVIVLAPTPQSLTGIDFERTLSSRAVVFDLSDGTDRHMVLSHHSRLHRVKIVAPDHPGGHHVAIIPDSCWPMRMAAALRLFGTETCLPHDCLHPTAAQRSRLNWMLQALDFLHATERQKPNLRQLAETILYPRHDLGRAIEWKNSSQRRQTQRLVNGARHLMLEGYRELLKGRISRPAGRSNAGEDRSATERTSD</sequence>
<proteinExistence type="predicted"/>
<evidence type="ECO:0000313" key="4">
    <source>
        <dbReference type="Proteomes" id="UP000232587"/>
    </source>
</evidence>
<accession>A0A2N0H5R1</accession>